<sequence>MNKLLFIILLLFLNFSCSDNKKNVELKEENNFLKTQLTEIKKKNTELIKQISVLKTLGTKNKDNQIIELLDSKIIKILDKRYSEDTLDLAKYGNEYIFKRDVELTKLDNKLFAETFGNIRERLDLLNYSTFSICDGKSLPLEMCNCTVSIYIVVGPENLGEDYELFRIGFFYNVDLISLQRIEKDDYEYDIELTFEHGKYPRKTEKMNLTKMKLEK</sequence>
<evidence type="ECO:0000256" key="1">
    <source>
        <dbReference type="SAM" id="Coils"/>
    </source>
</evidence>
<name>A0ABU7XP15_9FLAO</name>
<feature type="coiled-coil region" evidence="1">
    <location>
        <begin position="23"/>
        <end position="50"/>
    </location>
</feature>
<comment type="caution">
    <text evidence="2">The sequence shown here is derived from an EMBL/GenBank/DDBJ whole genome shotgun (WGS) entry which is preliminary data.</text>
</comment>
<reference evidence="2 3" key="1">
    <citation type="submission" date="2022-09" db="EMBL/GenBank/DDBJ databases">
        <title>Genome sequencing of Flavivirga sp. MEBiC05379.</title>
        <authorList>
            <person name="Oh H.-M."/>
            <person name="Kwon K.K."/>
            <person name="Park M.J."/>
            <person name="Yang S.-H."/>
        </authorList>
    </citation>
    <scope>NUCLEOTIDE SEQUENCE [LARGE SCALE GENOMIC DNA]</scope>
    <source>
        <strain evidence="2 3">MEBiC05379</strain>
    </source>
</reference>
<keyword evidence="1" id="KW-0175">Coiled coil</keyword>
<keyword evidence="3" id="KW-1185">Reference proteome</keyword>
<dbReference type="RefSeq" id="WP_303308580.1">
    <property type="nucleotide sequence ID" value="NZ_JAODOP010000001.1"/>
</dbReference>
<dbReference type="EMBL" id="JAODOP010000001">
    <property type="protein sequence ID" value="MEF3831570.1"/>
    <property type="molecule type" value="Genomic_DNA"/>
</dbReference>
<gene>
    <name evidence="2" type="ORF">N1F79_00370</name>
</gene>
<accession>A0ABU7XP15</accession>
<dbReference type="Proteomes" id="UP001337305">
    <property type="component" value="Unassembled WGS sequence"/>
</dbReference>
<evidence type="ECO:0000313" key="2">
    <source>
        <dbReference type="EMBL" id="MEF3831570.1"/>
    </source>
</evidence>
<evidence type="ECO:0000313" key="3">
    <source>
        <dbReference type="Proteomes" id="UP001337305"/>
    </source>
</evidence>
<organism evidence="2 3">
    <name type="scientific">Flavivirga spongiicola</name>
    <dbReference type="NCBI Taxonomy" id="421621"/>
    <lineage>
        <taxon>Bacteria</taxon>
        <taxon>Pseudomonadati</taxon>
        <taxon>Bacteroidota</taxon>
        <taxon>Flavobacteriia</taxon>
        <taxon>Flavobacteriales</taxon>
        <taxon>Flavobacteriaceae</taxon>
        <taxon>Flavivirga</taxon>
    </lineage>
</organism>
<proteinExistence type="predicted"/>
<protein>
    <submittedName>
        <fullName evidence="2">Uncharacterized protein</fullName>
    </submittedName>
</protein>